<accession>A0A9Q3FJP2</accession>
<gene>
    <name evidence="1" type="ORF">O181_078813</name>
</gene>
<proteinExistence type="predicted"/>
<dbReference type="Proteomes" id="UP000765509">
    <property type="component" value="Unassembled WGS sequence"/>
</dbReference>
<organism evidence="1 2">
    <name type="scientific">Austropuccinia psidii MF-1</name>
    <dbReference type="NCBI Taxonomy" id="1389203"/>
    <lineage>
        <taxon>Eukaryota</taxon>
        <taxon>Fungi</taxon>
        <taxon>Dikarya</taxon>
        <taxon>Basidiomycota</taxon>
        <taxon>Pucciniomycotina</taxon>
        <taxon>Pucciniomycetes</taxon>
        <taxon>Pucciniales</taxon>
        <taxon>Sphaerophragmiaceae</taxon>
        <taxon>Austropuccinia</taxon>
    </lineage>
</organism>
<evidence type="ECO:0000313" key="1">
    <source>
        <dbReference type="EMBL" id="MBW0539098.1"/>
    </source>
</evidence>
<dbReference type="EMBL" id="AVOT02043700">
    <property type="protein sequence ID" value="MBW0539098.1"/>
    <property type="molecule type" value="Genomic_DNA"/>
</dbReference>
<sequence length="109" mass="13075">MDEHLRKSLFWRTWECQDWFNLQYLKIKPGSISKISRGYMVENAIWDCHWEETLIPAIISLGGGATELNKDKWSSFCQEYFFKILKREKWRGGEFLKQELVKEILGQKN</sequence>
<keyword evidence="2" id="KW-1185">Reference proteome</keyword>
<protein>
    <submittedName>
        <fullName evidence="1">Uncharacterized protein</fullName>
    </submittedName>
</protein>
<comment type="caution">
    <text evidence="1">The sequence shown here is derived from an EMBL/GenBank/DDBJ whole genome shotgun (WGS) entry which is preliminary data.</text>
</comment>
<reference evidence="1" key="1">
    <citation type="submission" date="2021-03" db="EMBL/GenBank/DDBJ databases">
        <title>Draft genome sequence of rust myrtle Austropuccinia psidii MF-1, a brazilian biotype.</title>
        <authorList>
            <person name="Quecine M.C."/>
            <person name="Pachon D.M.R."/>
            <person name="Bonatelli M.L."/>
            <person name="Correr F.H."/>
            <person name="Franceschini L.M."/>
            <person name="Leite T.F."/>
            <person name="Margarido G.R.A."/>
            <person name="Almeida C.A."/>
            <person name="Ferrarezi J.A."/>
            <person name="Labate C.A."/>
        </authorList>
    </citation>
    <scope>NUCLEOTIDE SEQUENCE</scope>
    <source>
        <strain evidence="1">MF-1</strain>
    </source>
</reference>
<name>A0A9Q3FJP2_9BASI</name>
<evidence type="ECO:0000313" key="2">
    <source>
        <dbReference type="Proteomes" id="UP000765509"/>
    </source>
</evidence>
<dbReference type="AlphaFoldDB" id="A0A9Q3FJP2"/>